<dbReference type="OrthoDB" id="6477at2157"/>
<evidence type="ECO:0000313" key="2">
    <source>
        <dbReference type="Proteomes" id="UP000006100"/>
    </source>
</evidence>
<dbReference type="EMBL" id="CP003843">
    <property type="protein sequence ID" value="AFS82318.1"/>
    <property type="molecule type" value="Genomic_DNA"/>
</dbReference>
<dbReference type="AlphaFoldDB" id="K0B863"/>
<dbReference type="RefSeq" id="WP_014964690.1">
    <property type="nucleotide sequence ID" value="NC_018656.1"/>
</dbReference>
<sequence>MRNDERFEIQRAFDLMPHVIGASWTAVWFRMKGIKKPTREEFRGKTIEYLRLVEPVFDSYPKEGEFAEINKYIEFRKNEEYEKIKAGENKEIETRYDRYVDYG</sequence>
<reference evidence="1 2" key="1">
    <citation type="journal article" date="2012" name="J. Bacteriol.">
        <title>Draft Genome Sequence of an Ammonia-Oxidizing Archaeon, "Candidatus Nitrosopumilus sediminis" AR2, from Svalbard in the Arctic Circle.</title>
        <authorList>
            <person name="Park S.J."/>
            <person name="Kim J.G."/>
            <person name="Jung M.Y."/>
            <person name="Kim S.J."/>
            <person name="Cha I.T."/>
            <person name="Ghai R."/>
            <person name="Martin-Cuadrado A.B."/>
            <person name="Rodriguez-Valera F."/>
            <person name="Rhee S.K."/>
        </authorList>
    </citation>
    <scope>NUCLEOTIDE SEQUENCE [LARGE SCALE GENOMIC DNA]</scope>
    <source>
        <strain evidence="1 2">AR2</strain>
    </source>
</reference>
<protein>
    <submittedName>
        <fullName evidence="1">Uncharacterized protein</fullName>
    </submittedName>
</protein>
<accession>K0B863</accession>
<keyword evidence="2" id="KW-1185">Reference proteome</keyword>
<dbReference type="PATRIC" id="fig|1229909.8.peg.538"/>
<dbReference type="HOGENOM" id="CLU_2257459_0_0_2"/>
<proteinExistence type="predicted"/>
<dbReference type="eggNOG" id="arCOG08763">
    <property type="taxonomic scope" value="Archaea"/>
</dbReference>
<gene>
    <name evidence="1" type="ORF">NSED_02550</name>
</gene>
<dbReference type="GeneID" id="13697527"/>
<dbReference type="KEGG" id="nir:NSED_02550"/>
<dbReference type="STRING" id="1229909.NSED_02550"/>
<dbReference type="Proteomes" id="UP000006100">
    <property type="component" value="Chromosome"/>
</dbReference>
<organism evidence="1 2">
    <name type="scientific">Candidatus Nitrosopumilus sediminis</name>
    <dbReference type="NCBI Taxonomy" id="1229909"/>
    <lineage>
        <taxon>Archaea</taxon>
        <taxon>Nitrososphaerota</taxon>
        <taxon>Nitrososphaeria</taxon>
        <taxon>Nitrosopumilales</taxon>
        <taxon>Nitrosopumilaceae</taxon>
        <taxon>Nitrosopumilus</taxon>
    </lineage>
</organism>
<name>K0B863_9ARCH</name>
<evidence type="ECO:0000313" key="1">
    <source>
        <dbReference type="EMBL" id="AFS82318.1"/>
    </source>
</evidence>